<evidence type="ECO:0000313" key="4">
    <source>
        <dbReference type="EMBL" id="CBJ93235.1"/>
    </source>
</evidence>
<dbReference type="SUPFAM" id="SSF56925">
    <property type="entry name" value="OMPA-like"/>
    <property type="match status" value="1"/>
</dbReference>
<geneLocation type="plasmid" evidence="4">
    <name>VIBNI_pA</name>
</geneLocation>
<protein>
    <submittedName>
        <fullName evidence="4">OMPA-like protein</fullName>
    </submittedName>
</protein>
<dbReference type="InterPro" id="IPR027385">
    <property type="entry name" value="Beta-barrel_OMP"/>
</dbReference>
<dbReference type="EMBL" id="FP893246">
    <property type="protein sequence ID" value="CBJ93235.1"/>
    <property type="molecule type" value="Genomic_DNA"/>
</dbReference>
<evidence type="ECO:0000259" key="3">
    <source>
        <dbReference type="Pfam" id="PF13505"/>
    </source>
</evidence>
<sequence length="179" mass="19286">MKKISVLLPLLLSSAAFAGPHHFGLKGGGARIDQNEPVDGGFTVQMDYAYQFHPNFSAELGYVGTVGAISEIMTSLLPGDKESLGYDAIFTGVKANYAPAEFVNMYAVGGANYSRFESSVTPVSGSKKVSTYEGVNPYYGAGAEFIIRETVSLSLEYRNYILEKEIQSSVILAGLNIKF</sequence>
<dbReference type="InterPro" id="IPR011250">
    <property type="entry name" value="OMP/PagP_B-barrel"/>
</dbReference>
<feature type="domain" description="Outer membrane protein beta-barrel" evidence="3">
    <location>
        <begin position="6"/>
        <end position="179"/>
    </location>
</feature>
<proteinExistence type="predicted"/>
<keyword evidence="1 2" id="KW-0732">Signal</keyword>
<gene>
    <name evidence="4" type="ORF">VIBNI_0221</name>
</gene>
<dbReference type="RefSeq" id="WP_013610361.1">
    <property type="nucleotide sequence ID" value="NC_015156.1"/>
</dbReference>
<accession>A0A9P1JLE6</accession>
<dbReference type="AlphaFoldDB" id="A0A9P1JLE6"/>
<name>A0A9P1JLE6_9VIBR</name>
<reference evidence="4" key="1">
    <citation type="submission" date="2010-02" db="EMBL/GenBank/DDBJ databases">
        <authorList>
            <person name="Genoscope - CEA"/>
        </authorList>
    </citation>
    <scope>NUCLEOTIDE SEQUENCE</scope>
    <source>
        <plasmid evidence="4">VIBNI_pA</plasmid>
    </source>
</reference>
<organism evidence="4">
    <name type="scientific">Vibrio nigripulchritudo</name>
    <dbReference type="NCBI Taxonomy" id="28173"/>
    <lineage>
        <taxon>Bacteria</taxon>
        <taxon>Pseudomonadati</taxon>
        <taxon>Pseudomonadota</taxon>
        <taxon>Gammaproteobacteria</taxon>
        <taxon>Vibrionales</taxon>
        <taxon>Vibrionaceae</taxon>
        <taxon>Vibrio</taxon>
    </lineage>
</organism>
<feature type="signal peptide" evidence="2">
    <location>
        <begin position="1"/>
        <end position="18"/>
    </location>
</feature>
<keyword evidence="4" id="KW-0614">Plasmid</keyword>
<feature type="chain" id="PRO_5040289449" evidence="2">
    <location>
        <begin position="19"/>
        <end position="179"/>
    </location>
</feature>
<dbReference type="Pfam" id="PF13505">
    <property type="entry name" value="OMP_b-brl"/>
    <property type="match status" value="1"/>
</dbReference>
<evidence type="ECO:0000256" key="1">
    <source>
        <dbReference type="ARBA" id="ARBA00022729"/>
    </source>
</evidence>
<dbReference type="Gene3D" id="2.40.160.20">
    <property type="match status" value="1"/>
</dbReference>
<evidence type="ECO:0000256" key="2">
    <source>
        <dbReference type="SAM" id="SignalP"/>
    </source>
</evidence>